<proteinExistence type="predicted"/>
<evidence type="ECO:0000313" key="2">
    <source>
        <dbReference type="Proteomes" id="UP000499080"/>
    </source>
</evidence>
<keyword evidence="2" id="KW-1185">Reference proteome</keyword>
<evidence type="ECO:0000313" key="1">
    <source>
        <dbReference type="EMBL" id="GBO01524.1"/>
    </source>
</evidence>
<sequence length="51" mass="5891">FSVERWVLVSSTARVLPTDRSICQFCEVVFSFEQIDAAQVRHLHTVLKNLN</sequence>
<accession>A0A4Y2TP77</accession>
<dbReference type="EMBL" id="BGPR01029625">
    <property type="protein sequence ID" value="GBO01524.1"/>
    <property type="molecule type" value="Genomic_DNA"/>
</dbReference>
<name>A0A4Y2TP77_ARAVE</name>
<feature type="non-terminal residue" evidence="1">
    <location>
        <position position="1"/>
    </location>
</feature>
<reference evidence="1 2" key="1">
    <citation type="journal article" date="2019" name="Sci. Rep.">
        <title>Orb-weaving spider Araneus ventricosus genome elucidates the spidroin gene catalogue.</title>
        <authorList>
            <person name="Kono N."/>
            <person name="Nakamura H."/>
            <person name="Ohtoshi R."/>
            <person name="Moran D.A.P."/>
            <person name="Shinohara A."/>
            <person name="Yoshida Y."/>
            <person name="Fujiwara M."/>
            <person name="Mori M."/>
            <person name="Tomita M."/>
            <person name="Arakawa K."/>
        </authorList>
    </citation>
    <scope>NUCLEOTIDE SEQUENCE [LARGE SCALE GENOMIC DNA]</scope>
</reference>
<gene>
    <name evidence="1" type="ORF">AVEN_4920_1</name>
</gene>
<protein>
    <submittedName>
        <fullName evidence="1">Uncharacterized protein</fullName>
    </submittedName>
</protein>
<dbReference type="Proteomes" id="UP000499080">
    <property type="component" value="Unassembled WGS sequence"/>
</dbReference>
<dbReference type="AlphaFoldDB" id="A0A4Y2TP77"/>
<organism evidence="1 2">
    <name type="scientific">Araneus ventricosus</name>
    <name type="common">Orbweaver spider</name>
    <name type="synonym">Epeira ventricosa</name>
    <dbReference type="NCBI Taxonomy" id="182803"/>
    <lineage>
        <taxon>Eukaryota</taxon>
        <taxon>Metazoa</taxon>
        <taxon>Ecdysozoa</taxon>
        <taxon>Arthropoda</taxon>
        <taxon>Chelicerata</taxon>
        <taxon>Arachnida</taxon>
        <taxon>Araneae</taxon>
        <taxon>Araneomorphae</taxon>
        <taxon>Entelegynae</taxon>
        <taxon>Araneoidea</taxon>
        <taxon>Araneidae</taxon>
        <taxon>Araneus</taxon>
    </lineage>
</organism>
<comment type="caution">
    <text evidence="1">The sequence shown here is derived from an EMBL/GenBank/DDBJ whole genome shotgun (WGS) entry which is preliminary data.</text>
</comment>